<reference evidence="2 3" key="1">
    <citation type="submission" date="2018-08" db="EMBL/GenBank/DDBJ databases">
        <title>Genomic Encyclopedia of Type Strains, Phase IV (KMG-IV): sequencing the most valuable type-strain genomes for metagenomic binning, comparative biology and taxonomic classification.</title>
        <authorList>
            <person name="Goeker M."/>
        </authorList>
    </citation>
    <scope>NUCLEOTIDE SEQUENCE [LARGE SCALE GENOMIC DNA]</scope>
    <source>
        <strain evidence="2 3">DSM 25527</strain>
    </source>
</reference>
<gene>
    <name evidence="2" type="ORF">DFR49_0917</name>
</gene>
<evidence type="ECO:0000313" key="3">
    <source>
        <dbReference type="Proteomes" id="UP000266568"/>
    </source>
</evidence>
<feature type="transmembrane region" description="Helical" evidence="1">
    <location>
        <begin position="79"/>
        <end position="102"/>
    </location>
</feature>
<keyword evidence="1" id="KW-0812">Transmembrane</keyword>
<sequence>MDWNRAGLIAAFAVTLFAIAYAVVLFAGLASLSAPSAPIEDPWFTLLEILIVAMMPAIVMLIMALRASSPKGSELLGRWAVTFIIVTAVLTTIVHTALFVLRRAGVIDENLRPVLLSFDWPSVPYILDIIAWDLFFGLAMLCAAPLADGTRFASAIRVTMTISGLLALAGLAGPIAGDMRLRAIGILGYAGVFPITATLMALHFRQRIKTSIP</sequence>
<evidence type="ECO:0000313" key="2">
    <source>
        <dbReference type="EMBL" id="RIA46376.1"/>
    </source>
</evidence>
<feature type="transmembrane region" description="Helical" evidence="1">
    <location>
        <begin position="46"/>
        <end position="67"/>
    </location>
</feature>
<feature type="transmembrane region" description="Helical" evidence="1">
    <location>
        <begin position="158"/>
        <end position="177"/>
    </location>
</feature>
<feature type="transmembrane region" description="Helical" evidence="1">
    <location>
        <begin position="122"/>
        <end position="146"/>
    </location>
</feature>
<feature type="transmembrane region" description="Helical" evidence="1">
    <location>
        <begin position="183"/>
        <end position="204"/>
    </location>
</feature>
<proteinExistence type="predicted"/>
<name>A0A397P9X1_9SPHN</name>
<dbReference type="EMBL" id="QXDC01000002">
    <property type="protein sequence ID" value="RIA46376.1"/>
    <property type="molecule type" value="Genomic_DNA"/>
</dbReference>
<keyword evidence="3" id="KW-1185">Reference proteome</keyword>
<dbReference type="Proteomes" id="UP000266568">
    <property type="component" value="Unassembled WGS sequence"/>
</dbReference>
<keyword evidence="1" id="KW-0472">Membrane</keyword>
<keyword evidence="1" id="KW-1133">Transmembrane helix</keyword>
<evidence type="ECO:0000256" key="1">
    <source>
        <dbReference type="SAM" id="Phobius"/>
    </source>
</evidence>
<dbReference type="AlphaFoldDB" id="A0A397P9X1"/>
<protein>
    <submittedName>
        <fullName evidence="2">Uncharacterized protein</fullName>
    </submittedName>
</protein>
<accession>A0A397P9X1</accession>
<comment type="caution">
    <text evidence="2">The sequence shown here is derived from an EMBL/GenBank/DDBJ whole genome shotgun (WGS) entry which is preliminary data.</text>
</comment>
<organism evidence="2 3">
    <name type="scientific">Hephaestia caeni</name>
    <dbReference type="NCBI Taxonomy" id="645617"/>
    <lineage>
        <taxon>Bacteria</taxon>
        <taxon>Pseudomonadati</taxon>
        <taxon>Pseudomonadota</taxon>
        <taxon>Alphaproteobacteria</taxon>
        <taxon>Sphingomonadales</taxon>
        <taxon>Sphingomonadaceae</taxon>
        <taxon>Hephaestia</taxon>
    </lineage>
</organism>